<accession>A0A3N0E247</accession>
<comment type="caution">
    <text evidence="1">The sequence shown here is derived from an EMBL/GenBank/DDBJ whole genome shotgun (WGS) entry which is preliminary data.</text>
</comment>
<organism evidence="1 2">
    <name type="scientific">Sinomicrobium pectinilyticum</name>
    <dbReference type="NCBI Taxonomy" id="1084421"/>
    <lineage>
        <taxon>Bacteria</taxon>
        <taxon>Pseudomonadati</taxon>
        <taxon>Bacteroidota</taxon>
        <taxon>Flavobacteriia</taxon>
        <taxon>Flavobacteriales</taxon>
        <taxon>Flavobacteriaceae</taxon>
        <taxon>Sinomicrobium</taxon>
    </lineage>
</organism>
<evidence type="ECO:0000313" key="1">
    <source>
        <dbReference type="EMBL" id="RNL81895.1"/>
    </source>
</evidence>
<gene>
    <name evidence="1" type="ORF">ED312_18160</name>
</gene>
<sequence>MLWLASVLAPFPGTQVKLVSNSTKDRTSLSIAKASAFAGIISEEESSRTFFSGKIKLLPSGLPVPELLHHTLPGEPDMPVKSSGLTETADLKHHIKQLIFPFHFFY</sequence>
<proteinExistence type="predicted"/>
<dbReference type="AlphaFoldDB" id="A0A3N0E247"/>
<dbReference type="EMBL" id="RJTM01000120">
    <property type="protein sequence ID" value="RNL81895.1"/>
    <property type="molecule type" value="Genomic_DNA"/>
</dbReference>
<name>A0A3N0E247_SINP1</name>
<dbReference type="Proteomes" id="UP000267469">
    <property type="component" value="Unassembled WGS sequence"/>
</dbReference>
<keyword evidence="2" id="KW-1185">Reference proteome</keyword>
<protein>
    <submittedName>
        <fullName evidence="1">Uncharacterized protein</fullName>
    </submittedName>
</protein>
<evidence type="ECO:0000313" key="2">
    <source>
        <dbReference type="Proteomes" id="UP000267469"/>
    </source>
</evidence>
<reference evidence="1 2" key="1">
    <citation type="submission" date="2018-10" db="EMBL/GenBank/DDBJ databases">
        <title>Sinomicrobium pectinilyticum sp. nov., a pectinase-producing bacterium isolated from alkaline and saline soil, and emended description of the genus Sinomicrobium.</title>
        <authorList>
            <person name="Cheng B."/>
            <person name="Li C."/>
            <person name="Lai Q."/>
            <person name="Du M."/>
            <person name="Shao Z."/>
            <person name="Xu P."/>
            <person name="Yang C."/>
        </authorList>
    </citation>
    <scope>NUCLEOTIDE SEQUENCE [LARGE SCALE GENOMIC DNA]</scope>
    <source>
        <strain evidence="1 2">5DNS001</strain>
    </source>
</reference>